<feature type="transmembrane region" description="Helical" evidence="10">
    <location>
        <begin position="1693"/>
        <end position="1718"/>
    </location>
</feature>
<proteinExistence type="predicted"/>
<dbReference type="PROSITE" id="PS00232">
    <property type="entry name" value="CADHERIN_1"/>
    <property type="match status" value="6"/>
</dbReference>
<evidence type="ECO:0000256" key="4">
    <source>
        <dbReference type="ARBA" id="ARBA00022737"/>
    </source>
</evidence>
<dbReference type="InterPro" id="IPR002126">
    <property type="entry name" value="Cadherin-like_dom"/>
</dbReference>
<dbReference type="CDD" id="cd11304">
    <property type="entry name" value="Cadherin_repeat"/>
    <property type="match status" value="12"/>
</dbReference>
<evidence type="ECO:0000256" key="9">
    <source>
        <dbReference type="SAM" id="MobiDB-lite"/>
    </source>
</evidence>
<comment type="caution">
    <text evidence="12">The sequence shown here is derived from an EMBL/GenBank/DDBJ whole genome shotgun (WGS) entry which is preliminary data.</text>
</comment>
<dbReference type="Gene3D" id="2.60.40.60">
    <property type="entry name" value="Cadherins"/>
    <property type="match status" value="14"/>
</dbReference>
<dbReference type="Pfam" id="PF00028">
    <property type="entry name" value="Cadherin"/>
    <property type="match status" value="9"/>
</dbReference>
<dbReference type="InterPro" id="IPR015919">
    <property type="entry name" value="Cadherin-like_sf"/>
</dbReference>
<dbReference type="PANTHER" id="PTHR24027">
    <property type="entry name" value="CADHERIN-23"/>
    <property type="match status" value="1"/>
</dbReference>
<feature type="domain" description="Cadherin" evidence="11">
    <location>
        <begin position="258"/>
        <end position="365"/>
    </location>
</feature>
<evidence type="ECO:0000256" key="1">
    <source>
        <dbReference type="ARBA" id="ARBA00004167"/>
    </source>
</evidence>
<keyword evidence="2 10" id="KW-0812">Transmembrane</keyword>
<reference evidence="12 13" key="1">
    <citation type="submission" date="2024-11" db="EMBL/GenBank/DDBJ databases">
        <title>Chromosome-level genome assembly of the freshwater bivalve Anodonta woodiana.</title>
        <authorList>
            <person name="Chen X."/>
        </authorList>
    </citation>
    <scope>NUCLEOTIDE SEQUENCE [LARGE SCALE GENOMIC DNA]</scope>
    <source>
        <strain evidence="12">MN2024</strain>
        <tissue evidence="12">Gills</tissue>
    </source>
</reference>
<dbReference type="FunFam" id="2.60.40.60:FF:000020">
    <property type="entry name" value="Dachsous cadherin-related 1b"/>
    <property type="match status" value="1"/>
</dbReference>
<evidence type="ECO:0000256" key="5">
    <source>
        <dbReference type="ARBA" id="ARBA00022837"/>
    </source>
</evidence>
<keyword evidence="4" id="KW-0677">Repeat</keyword>
<feature type="region of interest" description="Disordered" evidence="9">
    <location>
        <begin position="1772"/>
        <end position="1830"/>
    </location>
</feature>
<dbReference type="SUPFAM" id="SSF49313">
    <property type="entry name" value="Cadherin-like"/>
    <property type="match status" value="14"/>
</dbReference>
<gene>
    <name evidence="12" type="ORF">ACJMK2_034754</name>
</gene>
<feature type="compositionally biased region" description="Basic and acidic residues" evidence="9">
    <location>
        <begin position="1821"/>
        <end position="1830"/>
    </location>
</feature>
<evidence type="ECO:0000256" key="7">
    <source>
        <dbReference type="ARBA" id="ARBA00023136"/>
    </source>
</evidence>
<keyword evidence="5 8" id="KW-0106">Calcium</keyword>
<feature type="domain" description="Cadherin" evidence="11">
    <location>
        <begin position="701"/>
        <end position="808"/>
    </location>
</feature>
<evidence type="ECO:0000256" key="2">
    <source>
        <dbReference type="ARBA" id="ARBA00022692"/>
    </source>
</evidence>
<feature type="domain" description="Cadherin" evidence="11">
    <location>
        <begin position="809"/>
        <end position="928"/>
    </location>
</feature>
<evidence type="ECO:0000256" key="8">
    <source>
        <dbReference type="PROSITE-ProRule" id="PRU00043"/>
    </source>
</evidence>
<dbReference type="InterPro" id="IPR020894">
    <property type="entry name" value="Cadherin_CS"/>
</dbReference>
<dbReference type="FunFam" id="2.60.40.60:FF:000092">
    <property type="entry name" value="Protocadherin 8"/>
    <property type="match status" value="1"/>
</dbReference>
<dbReference type="GO" id="GO:0005509">
    <property type="term" value="F:calcium ion binding"/>
    <property type="evidence" value="ECO:0007669"/>
    <property type="project" value="UniProtKB-UniRule"/>
</dbReference>
<evidence type="ECO:0000256" key="10">
    <source>
        <dbReference type="SAM" id="Phobius"/>
    </source>
</evidence>
<feature type="domain" description="Cadherin" evidence="11">
    <location>
        <begin position="1141"/>
        <end position="1247"/>
    </location>
</feature>
<dbReference type="Proteomes" id="UP001634394">
    <property type="component" value="Unassembled WGS sequence"/>
</dbReference>
<dbReference type="InterPro" id="IPR039808">
    <property type="entry name" value="Cadherin"/>
</dbReference>
<feature type="domain" description="Cadherin" evidence="11">
    <location>
        <begin position="482"/>
        <end position="596"/>
    </location>
</feature>
<organism evidence="12 13">
    <name type="scientific">Sinanodonta woodiana</name>
    <name type="common">Chinese pond mussel</name>
    <name type="synonym">Anodonta woodiana</name>
    <dbReference type="NCBI Taxonomy" id="1069815"/>
    <lineage>
        <taxon>Eukaryota</taxon>
        <taxon>Metazoa</taxon>
        <taxon>Spiralia</taxon>
        <taxon>Lophotrochozoa</taxon>
        <taxon>Mollusca</taxon>
        <taxon>Bivalvia</taxon>
        <taxon>Autobranchia</taxon>
        <taxon>Heteroconchia</taxon>
        <taxon>Palaeoheterodonta</taxon>
        <taxon>Unionida</taxon>
        <taxon>Unionoidea</taxon>
        <taxon>Unionidae</taxon>
        <taxon>Unioninae</taxon>
        <taxon>Sinanodonta</taxon>
    </lineage>
</organism>
<evidence type="ECO:0000313" key="12">
    <source>
        <dbReference type="EMBL" id="KAL3876984.1"/>
    </source>
</evidence>
<evidence type="ECO:0000256" key="6">
    <source>
        <dbReference type="ARBA" id="ARBA00022989"/>
    </source>
</evidence>
<keyword evidence="13" id="KW-1185">Reference proteome</keyword>
<dbReference type="SMART" id="SM00112">
    <property type="entry name" value="CA"/>
    <property type="match status" value="14"/>
</dbReference>
<feature type="domain" description="Cadherin" evidence="11">
    <location>
        <begin position="366"/>
        <end position="481"/>
    </location>
</feature>
<feature type="domain" description="Cadherin" evidence="11">
    <location>
        <begin position="1251"/>
        <end position="1359"/>
    </location>
</feature>
<dbReference type="PROSITE" id="PS50268">
    <property type="entry name" value="CADHERIN_2"/>
    <property type="match status" value="14"/>
</dbReference>
<dbReference type="PANTHER" id="PTHR24027:SF438">
    <property type="entry name" value="CADHERIN 23"/>
    <property type="match status" value="1"/>
</dbReference>
<feature type="domain" description="Cadherin" evidence="11">
    <location>
        <begin position="1366"/>
        <end position="1479"/>
    </location>
</feature>
<feature type="domain" description="Cadherin" evidence="11">
    <location>
        <begin position="1031"/>
        <end position="1140"/>
    </location>
</feature>
<evidence type="ECO:0000313" key="13">
    <source>
        <dbReference type="Proteomes" id="UP001634394"/>
    </source>
</evidence>
<keyword evidence="7 10" id="KW-0472">Membrane</keyword>
<protein>
    <recommendedName>
        <fullName evidence="11">Cadherin domain-containing protein</fullName>
    </recommendedName>
</protein>
<keyword evidence="6 10" id="KW-1133">Transmembrane helix</keyword>
<feature type="domain" description="Cadherin" evidence="11">
    <location>
        <begin position="1480"/>
        <end position="1586"/>
    </location>
</feature>
<evidence type="ECO:0000259" key="11">
    <source>
        <dbReference type="PROSITE" id="PS50268"/>
    </source>
</evidence>
<dbReference type="FunFam" id="2.60.40.60:FF:000033">
    <property type="entry name" value="FAT atypical cadherin 1"/>
    <property type="match status" value="1"/>
</dbReference>
<feature type="domain" description="Cadherin" evidence="11">
    <location>
        <begin position="929"/>
        <end position="1030"/>
    </location>
</feature>
<keyword evidence="3" id="KW-0732">Signal</keyword>
<feature type="domain" description="Cadherin" evidence="11">
    <location>
        <begin position="124"/>
        <end position="249"/>
    </location>
</feature>
<dbReference type="PRINTS" id="PR00205">
    <property type="entry name" value="CADHERIN"/>
</dbReference>
<dbReference type="EMBL" id="JBJQND010000005">
    <property type="protein sequence ID" value="KAL3876984.1"/>
    <property type="molecule type" value="Genomic_DNA"/>
</dbReference>
<accession>A0ABD3WSL6</accession>
<name>A0ABD3WSL6_SINWO</name>
<dbReference type="GO" id="GO:0016020">
    <property type="term" value="C:membrane"/>
    <property type="evidence" value="ECO:0007669"/>
    <property type="project" value="UniProtKB-SubCell"/>
</dbReference>
<comment type="subcellular location">
    <subcellularLocation>
        <location evidence="1">Membrane</location>
        <topology evidence="1">Single-pass membrane protein</topology>
    </subcellularLocation>
</comment>
<sequence length="1830" mass="204534">MKCLSFSANSAIVWRRYMNQYAVPEDAKRNDIVYTLKADDVVNGVVNTMSTILYGVRGVGSTPFLVNATSGDVIVYLPRLLDRELNKEVAVTFVAYIAGTTNEESEVTATVVIRDVNDNAPQFQQTTYSTTLDENVPRDTTVISSMSVSDLDVTINNPSNQIEVSCNRTIAAEKLLQNVCDIFSVIRIRSSNTDWLGRIILSQNLDYEAVRAGSRNSYQIPLTATDGIHWTDQSVEVFVNDVQDTPPMFIRAGPTFVVNESFRANQTIDYVKAVDQDLGSPREIYYEIISNPGNVFNIDPRSGNIWPTMELDLDNPIIQSTMSIVLKAREILNATTLTLGDDALTTATSMVQVVIRDINDNKPAFEFSEYRTKIYEDIADNTALPNIRIVVDDKDSIPNNKYAVLLDFTDVFKLADTDKTGTGKSTITVLVKNTTLIDYEKGPRNYTLRIVAQETDTLEHYSSSAMVYVEILDVNDNSPQFSQPSYVKSISENTEVGKSVITITATDIDSGMFGTDGIRYELVGPGNDRFQINPNSGNVTVKSCFEPRAVVFCLDYEAVSSYQFTVIARDNGGLGIPAPVDLKINIIDENDNAPVFGPKSYSSYIKEGDLIPSPTVVVKATDRDKVGGPLSFTFLTEDVPGLWRIDRLGNITASRPIKYQDTVLNRGYFLMTVQVTDGKYFDTASVRIDVLDINDNKPIFERLSYYERIPETTRGTLSILTVKANDADDPSTGSGQVRYNIQDGDQGKFVIDDTTGRFSTSADATFNFDTQKQFIITVIASDQGFPQQYGTCTVTIDLIDTNNQDPYFFPNTQTTEVIENSPLRFPMYTVKAIDPDAGAVLRYEFNEPKEAITPDGTKINSANYDFTNLFSIDNDTGIVRVNQLLNRNKAATVIYSMTVYDVSANPVQKGTGTLIIYILEFNSIAPVFDAYPLTLTIREEQPVGTFIIALIARDLNGIAGYEMIDQPGGFFTLNYESGVVSVNKRIDYDDGNTNSTYFVAEAKDLGRPQLSVRARINVTIENVNDNIPEFIKSSYIVTIPENSPETTFIVDVTASDRDREDGKGYGTVRYRIDDPHYRIDNISGRVTVGASATLDRETTPNIVIQVIAYDTPQGPESVRRQNAATIYIRLTDVNDNPPVFSTAEYLATIYETILPDTEVLQVFANDRDEGINSQVEFTKILGSGDPNDYFEVGARSGRISVKKSLLRKVGTYKFQVQARDQLGAGIFTAIANVTIRVLDAANAPPEWVIPPRENMTIDVLEEQYLGMIVYTVSAVDEDSGKNGIVDYSFFQDGKYTTKTKEFEINSITGVIQAERVYDREEQDRYVLMLIAKDRAQTPQQTNRFLTIRIKDVNDNDPSFPLDANGNPIPYEFSVNENAPAGTQIGRVLATDRDLDPVIYYFIIAGNDANVFQLNTSTGYIFLNKALDRESKSVYYLDIQASNNIPDYTVIRERTRRATDASIVTVKIIVGDINDEAPVFTQMNYTGCISTRSPFSKSIIQVQAVDRDAIGTGIVRYRIVNGNSMDIFAINDRLGIVTNKVLVKDYADQSFMLTVEARDAINITDSVQNTAPVYIFVTQPSKEVKLLITQSSSVVRLYQNQIIKALEKAVDIVCITNIQDHLIDSTGATTTLWSDVYISGIRMNAGQYRILPASELVGILNEQRQKYSNDFDQLYIKEFQTSGQSDEVIDTKPALIVMIIIIILIFICIVFAILAFYCIKRSGQEKKRLLYRKTYETQNKEPVPVYDNRSFAVEQVHHENPAPLYAKVDKQRLDERPQEPEPAPVWEAPRDEEDEPRIETEVQIDTPPPSPRTRPTPQDEGNDYRIETELI</sequence>
<feature type="domain" description="Cadherin" evidence="11">
    <location>
        <begin position="597"/>
        <end position="700"/>
    </location>
</feature>
<feature type="domain" description="Cadherin" evidence="11">
    <location>
        <begin position="15"/>
        <end position="123"/>
    </location>
</feature>
<evidence type="ECO:0000256" key="3">
    <source>
        <dbReference type="ARBA" id="ARBA00022729"/>
    </source>
</evidence>
<dbReference type="FunFam" id="2.60.40.60:FF:000266">
    <property type="entry name" value="Cadherin 23"/>
    <property type="match status" value="1"/>
</dbReference>